<evidence type="ECO:0000313" key="2">
    <source>
        <dbReference type="EMBL" id="KIM82763.1"/>
    </source>
</evidence>
<dbReference type="STRING" id="765440.A0A0C3B8Z9"/>
<protein>
    <submittedName>
        <fullName evidence="2">Uncharacterized protein</fullName>
    </submittedName>
</protein>
<name>A0A0C3B8Z9_PILCF</name>
<dbReference type="AlphaFoldDB" id="A0A0C3B8Z9"/>
<dbReference type="OrthoDB" id="3038990at2759"/>
<reference evidence="2 3" key="1">
    <citation type="submission" date="2014-04" db="EMBL/GenBank/DDBJ databases">
        <authorList>
            <consortium name="DOE Joint Genome Institute"/>
            <person name="Kuo A."/>
            <person name="Tarkka M."/>
            <person name="Buscot F."/>
            <person name="Kohler A."/>
            <person name="Nagy L.G."/>
            <person name="Floudas D."/>
            <person name="Copeland A."/>
            <person name="Barry K.W."/>
            <person name="Cichocki N."/>
            <person name="Veneault-Fourrey C."/>
            <person name="LaButti K."/>
            <person name="Lindquist E.A."/>
            <person name="Lipzen A."/>
            <person name="Lundell T."/>
            <person name="Morin E."/>
            <person name="Murat C."/>
            <person name="Sun H."/>
            <person name="Tunlid A."/>
            <person name="Henrissat B."/>
            <person name="Grigoriev I.V."/>
            <person name="Hibbett D.S."/>
            <person name="Martin F."/>
            <person name="Nordberg H.P."/>
            <person name="Cantor M.N."/>
            <person name="Hua S.X."/>
        </authorList>
    </citation>
    <scope>NUCLEOTIDE SEQUENCE [LARGE SCALE GENOMIC DNA]</scope>
    <source>
        <strain evidence="2 3">F 1598</strain>
    </source>
</reference>
<accession>A0A0C3B8Z9</accession>
<gene>
    <name evidence="2" type="ORF">PILCRDRAFT_70458</name>
</gene>
<proteinExistence type="predicted"/>
<sequence length="343" mass="37756">MASNSTVHTLPNPNTPLVFLPPILAEELEVSSYVAFVWDWIMSMPEEYEILRKSTFRTLDVTYVLSQLVASNMLGIVAPVRNCQTLLYILGSCAGFCLSFTSLLFLYRVRAVYSQSKIVRGFFNLLWVVMARSSVLVPLSLEGEHLGPTNRCIQTGIHTFGYATTIINTSYDTLVFIAISCQIIAYTTYGDDWRARARSFYTAGGLPKISKALLQGGQLYYSATIGLNIVFAIMLISPSVPVLYRPILSIPNLALENTMACRVHRAVKLGLIKNFSGTQFEISTLSSGTRDNTGNEFTLKNRNLNGPTNLQVNVDIATTTDSNIHVSGKAFLGEESSDADGMV</sequence>
<feature type="transmembrane region" description="Helical" evidence="1">
    <location>
        <begin position="61"/>
        <end position="80"/>
    </location>
</feature>
<keyword evidence="1" id="KW-0812">Transmembrane</keyword>
<dbReference type="EMBL" id="KN832993">
    <property type="protein sequence ID" value="KIM82763.1"/>
    <property type="molecule type" value="Genomic_DNA"/>
</dbReference>
<keyword evidence="1" id="KW-1133">Transmembrane helix</keyword>
<keyword evidence="3" id="KW-1185">Reference proteome</keyword>
<organism evidence="2 3">
    <name type="scientific">Piloderma croceum (strain F 1598)</name>
    <dbReference type="NCBI Taxonomy" id="765440"/>
    <lineage>
        <taxon>Eukaryota</taxon>
        <taxon>Fungi</taxon>
        <taxon>Dikarya</taxon>
        <taxon>Basidiomycota</taxon>
        <taxon>Agaricomycotina</taxon>
        <taxon>Agaricomycetes</taxon>
        <taxon>Agaricomycetidae</taxon>
        <taxon>Atheliales</taxon>
        <taxon>Atheliaceae</taxon>
        <taxon>Piloderma</taxon>
    </lineage>
</organism>
<keyword evidence="1" id="KW-0472">Membrane</keyword>
<feature type="transmembrane region" description="Helical" evidence="1">
    <location>
        <begin position="121"/>
        <end position="141"/>
    </location>
</feature>
<feature type="transmembrane region" description="Helical" evidence="1">
    <location>
        <begin position="86"/>
        <end position="109"/>
    </location>
</feature>
<dbReference type="Proteomes" id="UP000054166">
    <property type="component" value="Unassembled WGS sequence"/>
</dbReference>
<reference evidence="3" key="2">
    <citation type="submission" date="2015-01" db="EMBL/GenBank/DDBJ databases">
        <title>Evolutionary Origins and Diversification of the Mycorrhizal Mutualists.</title>
        <authorList>
            <consortium name="DOE Joint Genome Institute"/>
            <consortium name="Mycorrhizal Genomics Consortium"/>
            <person name="Kohler A."/>
            <person name="Kuo A."/>
            <person name="Nagy L.G."/>
            <person name="Floudas D."/>
            <person name="Copeland A."/>
            <person name="Barry K.W."/>
            <person name="Cichocki N."/>
            <person name="Veneault-Fourrey C."/>
            <person name="LaButti K."/>
            <person name="Lindquist E.A."/>
            <person name="Lipzen A."/>
            <person name="Lundell T."/>
            <person name="Morin E."/>
            <person name="Murat C."/>
            <person name="Riley R."/>
            <person name="Ohm R."/>
            <person name="Sun H."/>
            <person name="Tunlid A."/>
            <person name="Henrissat B."/>
            <person name="Grigoriev I.V."/>
            <person name="Hibbett D.S."/>
            <person name="Martin F."/>
        </authorList>
    </citation>
    <scope>NUCLEOTIDE SEQUENCE [LARGE SCALE GENOMIC DNA]</scope>
    <source>
        <strain evidence="3">F 1598</strain>
    </source>
</reference>
<feature type="transmembrane region" description="Helical" evidence="1">
    <location>
        <begin position="219"/>
        <end position="244"/>
    </location>
</feature>
<evidence type="ECO:0000313" key="3">
    <source>
        <dbReference type="Proteomes" id="UP000054166"/>
    </source>
</evidence>
<evidence type="ECO:0000256" key="1">
    <source>
        <dbReference type="SAM" id="Phobius"/>
    </source>
</evidence>
<dbReference type="InParanoid" id="A0A0C3B8Z9"/>
<dbReference type="HOGENOM" id="CLU_060549_0_0_1"/>